<keyword evidence="2" id="KW-1185">Reference proteome</keyword>
<dbReference type="EMBL" id="CP037421">
    <property type="protein sequence ID" value="QDT26780.1"/>
    <property type="molecule type" value="Genomic_DNA"/>
</dbReference>
<evidence type="ECO:0000313" key="1">
    <source>
        <dbReference type="EMBL" id="QDT26780.1"/>
    </source>
</evidence>
<reference evidence="1 2" key="1">
    <citation type="submission" date="2019-03" db="EMBL/GenBank/DDBJ databases">
        <title>Deep-cultivation of Planctomycetes and their phenomic and genomic characterization uncovers novel biology.</title>
        <authorList>
            <person name="Wiegand S."/>
            <person name="Jogler M."/>
            <person name="Boedeker C."/>
            <person name="Pinto D."/>
            <person name="Vollmers J."/>
            <person name="Rivas-Marin E."/>
            <person name="Kohn T."/>
            <person name="Peeters S.H."/>
            <person name="Heuer A."/>
            <person name="Rast P."/>
            <person name="Oberbeckmann S."/>
            <person name="Bunk B."/>
            <person name="Jeske O."/>
            <person name="Meyerdierks A."/>
            <person name="Storesund J.E."/>
            <person name="Kallscheuer N."/>
            <person name="Luecker S."/>
            <person name="Lage O.M."/>
            <person name="Pohl T."/>
            <person name="Merkel B.J."/>
            <person name="Hornburger P."/>
            <person name="Mueller R.-W."/>
            <person name="Bruemmer F."/>
            <person name="Labrenz M."/>
            <person name="Spormann A.M."/>
            <person name="Op den Camp H."/>
            <person name="Overmann J."/>
            <person name="Amann R."/>
            <person name="Jetten M.S.M."/>
            <person name="Mascher T."/>
            <person name="Medema M.H."/>
            <person name="Devos D.P."/>
            <person name="Kaster A.-K."/>
            <person name="Ovreas L."/>
            <person name="Rohde M."/>
            <person name="Galperin M.Y."/>
            <person name="Jogler C."/>
        </authorList>
    </citation>
    <scope>NUCLEOTIDE SEQUENCE [LARGE SCALE GENOMIC DNA]</scope>
    <source>
        <strain evidence="1 2">Enr10</strain>
    </source>
</reference>
<dbReference type="Proteomes" id="UP000315647">
    <property type="component" value="Chromosome"/>
</dbReference>
<accession>A0A518A6I7</accession>
<protein>
    <submittedName>
        <fullName evidence="1">Uncharacterized protein</fullName>
    </submittedName>
</protein>
<gene>
    <name evidence="1" type="ORF">Enr10x_20900</name>
</gene>
<dbReference type="PROSITE" id="PS51257">
    <property type="entry name" value="PROKAR_LIPOPROTEIN"/>
    <property type="match status" value="1"/>
</dbReference>
<proteinExistence type="predicted"/>
<name>A0A517Q569_9PLAN</name>
<organism evidence="1 2">
    <name type="scientific">Gimesia panareensis</name>
    <dbReference type="NCBI Taxonomy" id="2527978"/>
    <lineage>
        <taxon>Bacteria</taxon>
        <taxon>Pseudomonadati</taxon>
        <taxon>Planctomycetota</taxon>
        <taxon>Planctomycetia</taxon>
        <taxon>Planctomycetales</taxon>
        <taxon>Planctomycetaceae</taxon>
        <taxon>Gimesia</taxon>
    </lineage>
</organism>
<evidence type="ECO:0000313" key="2">
    <source>
        <dbReference type="Proteomes" id="UP000315647"/>
    </source>
</evidence>
<dbReference type="RefSeq" id="WP_145108340.1">
    <property type="nucleotide sequence ID" value="NZ_CP036277.1"/>
</dbReference>
<accession>A0A517Q569</accession>
<dbReference type="AlphaFoldDB" id="A0A517Q569"/>
<sequence precursor="true">MSRRILILLVLLAGCSGGTPPAGPASQAAQGTAISFDQATGVITVNPAINSKRKIGYGFPLGSVTVETLGHKEGELLFEYTHEVEGGYTVYLCRVPVSGPLVTIRLPKGGDTEPVTSFDMKDCKFVREGNVLLE</sequence>